<sequence>MELDRKLALVTGASSGIGEATALALAEKGAHVILVARTPEPLDSVVASIRRAGGRADAIPADVGSIHDVRAMASQVLERWGVPDVIVNNAGAGRFLFIDETDPEEAVAMMTVPYFAAFYVTRAFIEGMLERGSGTILQINTPAATIPWPGSVGYASSRYALRGFTDALRQDLRGTGIRVSSLTPAKVSSPYFDRHPGAEDRIPAIEKLLGTMTPDQVARVVIRTLEKGRRDVHTPWRWAAVEPFARAFPAPISWLTWRTGTRHPAAMAASRRWMSKSKGTSPNEVDAS</sequence>
<evidence type="ECO:0000256" key="3">
    <source>
        <dbReference type="RuleBase" id="RU000363"/>
    </source>
</evidence>
<dbReference type="GO" id="GO:0016020">
    <property type="term" value="C:membrane"/>
    <property type="evidence" value="ECO:0007669"/>
    <property type="project" value="TreeGrafter"/>
</dbReference>
<feature type="region of interest" description="Disordered" evidence="4">
    <location>
        <begin position="268"/>
        <end position="288"/>
    </location>
</feature>
<name>F6ENP8_HOYSD</name>
<dbReference type="HOGENOM" id="CLU_010194_2_1_11"/>
<dbReference type="CDD" id="cd05233">
    <property type="entry name" value="SDR_c"/>
    <property type="match status" value="1"/>
</dbReference>
<dbReference type="PRINTS" id="PR00080">
    <property type="entry name" value="SDRFAMILY"/>
</dbReference>
<accession>F6ENP8</accession>
<dbReference type="PANTHER" id="PTHR44196">
    <property type="entry name" value="DEHYDROGENASE/REDUCTASE SDR FAMILY MEMBER 7B"/>
    <property type="match status" value="1"/>
</dbReference>
<dbReference type="eggNOG" id="COG0300">
    <property type="taxonomic scope" value="Bacteria"/>
</dbReference>
<evidence type="ECO:0000256" key="2">
    <source>
        <dbReference type="ARBA" id="ARBA00023002"/>
    </source>
</evidence>
<dbReference type="InterPro" id="IPR002347">
    <property type="entry name" value="SDR_fam"/>
</dbReference>
<dbReference type="OrthoDB" id="9775296at2"/>
<evidence type="ECO:0000313" key="6">
    <source>
        <dbReference type="EMBL" id="AEF42905.1"/>
    </source>
</evidence>
<gene>
    <name evidence="6" type="ordered locus">AS9A_4472</name>
</gene>
<dbReference type="AlphaFoldDB" id="F6ENP8"/>
<reference evidence="6 7" key="1">
    <citation type="journal article" date="2011" name="J. Bacteriol.">
        <title>Complete genome sequence of Amycolicicoccus subflavus DQS3-9A1T, an actinomycete isolated from crude oil-polluted soil.</title>
        <authorList>
            <person name="Cai M."/>
            <person name="Chen W.M."/>
            <person name="Nie Y."/>
            <person name="Chi C.Q."/>
            <person name="Wang Y.N."/>
            <person name="Tang Y.Q."/>
            <person name="Li G.Y."/>
            <person name="Wu X.L."/>
        </authorList>
    </citation>
    <scope>NUCLEOTIDE SEQUENCE [LARGE SCALE GENOMIC DNA]</scope>
    <source>
        <strain evidence="7">DSM 45089 / DQS3-9A1</strain>
    </source>
</reference>
<dbReference type="Pfam" id="PF00106">
    <property type="entry name" value="adh_short"/>
    <property type="match status" value="1"/>
</dbReference>
<proteinExistence type="inferred from homology"/>
<comment type="similarity">
    <text evidence="1 3">Belongs to the short-chain dehydrogenases/reductases (SDR) family.</text>
</comment>
<dbReference type="Gene3D" id="3.40.50.720">
    <property type="entry name" value="NAD(P)-binding Rossmann-like Domain"/>
    <property type="match status" value="1"/>
</dbReference>
<organism evidence="6 7">
    <name type="scientific">Hoyosella subflava (strain DSM 45089 / JCM 17490 / NBRC 109087 / DQS3-9A1)</name>
    <name type="common">Amycolicicoccus subflavus</name>
    <dbReference type="NCBI Taxonomy" id="443218"/>
    <lineage>
        <taxon>Bacteria</taxon>
        <taxon>Bacillati</taxon>
        <taxon>Actinomycetota</taxon>
        <taxon>Actinomycetes</taxon>
        <taxon>Mycobacteriales</taxon>
        <taxon>Hoyosellaceae</taxon>
        <taxon>Hoyosella</taxon>
    </lineage>
</organism>
<dbReference type="SUPFAM" id="SSF51735">
    <property type="entry name" value="NAD(P)-binding Rossmann-fold domains"/>
    <property type="match status" value="1"/>
</dbReference>
<evidence type="ECO:0000259" key="5">
    <source>
        <dbReference type="SMART" id="SM00822"/>
    </source>
</evidence>
<dbReference type="Proteomes" id="UP000009235">
    <property type="component" value="Chromosome"/>
</dbReference>
<dbReference type="GO" id="GO:0016491">
    <property type="term" value="F:oxidoreductase activity"/>
    <property type="evidence" value="ECO:0007669"/>
    <property type="project" value="UniProtKB-KW"/>
</dbReference>
<dbReference type="InterPro" id="IPR036291">
    <property type="entry name" value="NAD(P)-bd_dom_sf"/>
</dbReference>
<dbReference type="SMART" id="SM00822">
    <property type="entry name" value="PKS_KR"/>
    <property type="match status" value="1"/>
</dbReference>
<feature type="compositionally biased region" description="Polar residues" evidence="4">
    <location>
        <begin position="277"/>
        <end position="288"/>
    </location>
</feature>
<feature type="domain" description="Ketoreductase" evidence="5">
    <location>
        <begin position="6"/>
        <end position="186"/>
    </location>
</feature>
<evidence type="ECO:0000256" key="4">
    <source>
        <dbReference type="SAM" id="MobiDB-lite"/>
    </source>
</evidence>
<protein>
    <submittedName>
        <fullName evidence="6">Short-chain dehydrogenase/reductase SDR</fullName>
    </submittedName>
</protein>
<dbReference type="InterPro" id="IPR057326">
    <property type="entry name" value="KR_dom"/>
</dbReference>
<evidence type="ECO:0000313" key="7">
    <source>
        <dbReference type="Proteomes" id="UP000009235"/>
    </source>
</evidence>
<keyword evidence="7" id="KW-1185">Reference proteome</keyword>
<dbReference type="RefSeq" id="WP_013809253.1">
    <property type="nucleotide sequence ID" value="NC_015564.1"/>
</dbReference>
<dbReference type="STRING" id="443218.AS9A_4472"/>
<evidence type="ECO:0000256" key="1">
    <source>
        <dbReference type="ARBA" id="ARBA00006484"/>
    </source>
</evidence>
<keyword evidence="2" id="KW-0560">Oxidoreductase</keyword>
<dbReference type="KEGG" id="asd:AS9A_4472"/>
<dbReference type="PRINTS" id="PR00081">
    <property type="entry name" value="GDHRDH"/>
</dbReference>
<dbReference type="EMBL" id="CP002786">
    <property type="protein sequence ID" value="AEF42905.1"/>
    <property type="molecule type" value="Genomic_DNA"/>
</dbReference>
<dbReference type="PANTHER" id="PTHR44196:SF1">
    <property type="entry name" value="DEHYDROGENASE_REDUCTASE SDR FAMILY MEMBER 7B"/>
    <property type="match status" value="1"/>
</dbReference>